<comment type="caution">
    <text evidence="3">The sequence shown here is derived from an EMBL/GenBank/DDBJ whole genome shotgun (WGS) entry which is preliminary data.</text>
</comment>
<dbReference type="GO" id="GO:0030198">
    <property type="term" value="P:extracellular matrix organization"/>
    <property type="evidence" value="ECO:0007669"/>
    <property type="project" value="TreeGrafter"/>
</dbReference>
<dbReference type="EMBL" id="JAIWYP010000001">
    <property type="protein sequence ID" value="KAH3892290.1"/>
    <property type="molecule type" value="Genomic_DNA"/>
</dbReference>
<reference evidence="3" key="2">
    <citation type="submission" date="2020-11" db="EMBL/GenBank/DDBJ databases">
        <authorList>
            <person name="McCartney M.A."/>
            <person name="Auch B."/>
            <person name="Kono T."/>
            <person name="Mallez S."/>
            <person name="Becker A."/>
            <person name="Gohl D.M."/>
            <person name="Silverstein K.A.T."/>
            <person name="Koren S."/>
            <person name="Bechman K.B."/>
            <person name="Herman A."/>
            <person name="Abrahante J.E."/>
            <person name="Garbe J."/>
        </authorList>
    </citation>
    <scope>NUCLEOTIDE SEQUENCE</scope>
    <source>
        <strain evidence="3">Duluth1</strain>
        <tissue evidence="3">Whole animal</tissue>
    </source>
</reference>
<dbReference type="PROSITE" id="PS50213">
    <property type="entry name" value="FAS1"/>
    <property type="match status" value="2"/>
</dbReference>
<organism evidence="3 4">
    <name type="scientific">Dreissena polymorpha</name>
    <name type="common">Zebra mussel</name>
    <name type="synonym">Mytilus polymorpha</name>
    <dbReference type="NCBI Taxonomy" id="45954"/>
    <lineage>
        <taxon>Eukaryota</taxon>
        <taxon>Metazoa</taxon>
        <taxon>Spiralia</taxon>
        <taxon>Lophotrochozoa</taxon>
        <taxon>Mollusca</taxon>
        <taxon>Bivalvia</taxon>
        <taxon>Autobranchia</taxon>
        <taxon>Heteroconchia</taxon>
        <taxon>Euheterodonta</taxon>
        <taxon>Imparidentia</taxon>
        <taxon>Neoheterodontei</taxon>
        <taxon>Myida</taxon>
        <taxon>Dreissenoidea</taxon>
        <taxon>Dreissenidae</taxon>
        <taxon>Dreissena</taxon>
    </lineage>
</organism>
<dbReference type="GO" id="GO:0031012">
    <property type="term" value="C:extracellular matrix"/>
    <property type="evidence" value="ECO:0007669"/>
    <property type="project" value="TreeGrafter"/>
</dbReference>
<keyword evidence="1" id="KW-0732">Signal</keyword>
<protein>
    <recommendedName>
        <fullName evidence="2">FAS1 domain-containing protein</fullName>
    </recommendedName>
</protein>
<dbReference type="FunFam" id="2.30.180.10:FF:000032">
    <property type="entry name" value="Fasciclin domain-containing protein, putative"/>
    <property type="match status" value="2"/>
</dbReference>
<evidence type="ECO:0000313" key="3">
    <source>
        <dbReference type="EMBL" id="KAH3892290.1"/>
    </source>
</evidence>
<dbReference type="GO" id="GO:0005615">
    <property type="term" value="C:extracellular space"/>
    <property type="evidence" value="ECO:0007669"/>
    <property type="project" value="TreeGrafter"/>
</dbReference>
<evidence type="ECO:0000256" key="1">
    <source>
        <dbReference type="SAM" id="SignalP"/>
    </source>
</evidence>
<dbReference type="SMART" id="SM00554">
    <property type="entry name" value="FAS1"/>
    <property type="match status" value="2"/>
</dbReference>
<dbReference type="PANTHER" id="PTHR10900:SF124">
    <property type="entry name" value="FI05614P"/>
    <property type="match status" value="1"/>
</dbReference>
<name>A0A9D4S6E5_DREPO</name>
<dbReference type="Pfam" id="PF02469">
    <property type="entry name" value="Fasciclin"/>
    <property type="match status" value="2"/>
</dbReference>
<evidence type="ECO:0000259" key="2">
    <source>
        <dbReference type="PROSITE" id="PS50213"/>
    </source>
</evidence>
<accession>A0A9D4S6E5</accession>
<dbReference type="InterPro" id="IPR050904">
    <property type="entry name" value="Adhesion/Biosynth-related"/>
</dbReference>
<dbReference type="InterPro" id="IPR000782">
    <property type="entry name" value="FAS1_domain"/>
</dbReference>
<feature type="signal peptide" evidence="1">
    <location>
        <begin position="1"/>
        <end position="23"/>
    </location>
</feature>
<dbReference type="GO" id="GO:0050839">
    <property type="term" value="F:cell adhesion molecule binding"/>
    <property type="evidence" value="ECO:0007669"/>
    <property type="project" value="TreeGrafter"/>
</dbReference>
<feature type="domain" description="FAS1" evidence="2">
    <location>
        <begin position="22"/>
        <end position="157"/>
    </location>
</feature>
<feature type="chain" id="PRO_5038493356" description="FAS1 domain-containing protein" evidence="1">
    <location>
        <begin position="24"/>
        <end position="295"/>
    </location>
</feature>
<dbReference type="SUPFAM" id="SSF82153">
    <property type="entry name" value="FAS1 domain"/>
    <property type="match status" value="2"/>
</dbReference>
<dbReference type="GO" id="GO:0007155">
    <property type="term" value="P:cell adhesion"/>
    <property type="evidence" value="ECO:0007669"/>
    <property type="project" value="TreeGrafter"/>
</dbReference>
<feature type="domain" description="FAS1" evidence="2">
    <location>
        <begin position="162"/>
        <end position="291"/>
    </location>
</feature>
<dbReference type="Proteomes" id="UP000828390">
    <property type="component" value="Unassembled WGS sequence"/>
</dbReference>
<dbReference type="PANTHER" id="PTHR10900">
    <property type="entry name" value="PERIOSTIN-RELATED"/>
    <property type="match status" value="1"/>
</dbReference>
<keyword evidence="4" id="KW-1185">Reference proteome</keyword>
<gene>
    <name evidence="3" type="ORF">DPMN_016405</name>
</gene>
<evidence type="ECO:0000313" key="4">
    <source>
        <dbReference type="Proteomes" id="UP000828390"/>
    </source>
</evidence>
<dbReference type="OrthoDB" id="286301at2759"/>
<proteinExistence type="predicted"/>
<dbReference type="AlphaFoldDB" id="A0A9D4S6E5"/>
<dbReference type="Gene3D" id="2.30.180.10">
    <property type="entry name" value="FAS1 domain"/>
    <property type="match status" value="2"/>
</dbReference>
<reference evidence="3" key="1">
    <citation type="journal article" date="2019" name="bioRxiv">
        <title>The Genome of the Zebra Mussel, Dreissena polymorpha: A Resource for Invasive Species Research.</title>
        <authorList>
            <person name="McCartney M.A."/>
            <person name="Auch B."/>
            <person name="Kono T."/>
            <person name="Mallez S."/>
            <person name="Zhang Y."/>
            <person name="Obille A."/>
            <person name="Becker A."/>
            <person name="Abrahante J.E."/>
            <person name="Garbe J."/>
            <person name="Badalamenti J.P."/>
            <person name="Herman A."/>
            <person name="Mangelson H."/>
            <person name="Liachko I."/>
            <person name="Sullivan S."/>
            <person name="Sone E.D."/>
            <person name="Koren S."/>
            <person name="Silverstein K.A.T."/>
            <person name="Beckman K.B."/>
            <person name="Gohl D.M."/>
        </authorList>
    </citation>
    <scope>NUCLEOTIDE SEQUENCE</scope>
    <source>
        <strain evidence="3">Duluth1</strain>
        <tissue evidence="3">Whole animal</tissue>
    </source>
</reference>
<sequence>MFNLFLQVCILPAFLLITTHVESKSVIQLAQDLGATTLVGFIKQAGLEGTLSGHGPFTVFAPNNAAFAALPNDVKAKLANDTDLLKQVLTFHVTSGRDYSTALSNDMLVASLNTPNKIRVNIYQTVDTQIYTVDGATIVTYDQNATNGVIHVIDKVMFPIPMGPITSVAALNPNFGTLIYCLQQGQLLETLSGAGPFTVFAPNNAAFDKLPPNALSDLLSNQTALVAVLKYHVIGATYFSAGLNEGDIPTLEGKSVKVSIGNDGVKINNAKVVTADIPATNGVVYEIDTVLLPPN</sequence>
<dbReference type="InterPro" id="IPR036378">
    <property type="entry name" value="FAS1_dom_sf"/>
</dbReference>